<dbReference type="Proteomes" id="UP000238823">
    <property type="component" value="Unassembled WGS sequence"/>
</dbReference>
<dbReference type="AlphaFoldDB" id="A0A2S9YJ70"/>
<evidence type="ECO:0000313" key="2">
    <source>
        <dbReference type="Proteomes" id="UP000238823"/>
    </source>
</evidence>
<organism evidence="1 2">
    <name type="scientific">Enhygromyxa salina</name>
    <dbReference type="NCBI Taxonomy" id="215803"/>
    <lineage>
        <taxon>Bacteria</taxon>
        <taxon>Pseudomonadati</taxon>
        <taxon>Myxococcota</taxon>
        <taxon>Polyangia</taxon>
        <taxon>Nannocystales</taxon>
        <taxon>Nannocystaceae</taxon>
        <taxon>Enhygromyxa</taxon>
    </lineage>
</organism>
<sequence>MTNSDTTARAYNLSAEELQRWKSSLEPLAKTRGTKTRLAKALYHAKVAELSSCKNMVSEFFHGKPDTLRTIFDDPKRLQIIAEGLSMTPDTLGEYLAAARTKGKDLPFSQRIPGFEDLGPFDIVDAAFSPPAGQKIIITNCQVTAVSDGLSSWSFDDLFELATSDDQSLPTTIFIVGSNDAARITCLRWLQAKLREVGLRISDWRRTDLEDGGVLVQSEFDRLTPRDQLRLLKVAANTQAVLFATASTRVPAEDQCTDRVVLLLGSGSVDWALRYLNHLEQLLNRHGHAADLEPVRRWLEDDPRSGWAIDDADALGLVARDTFDSRALPFSNKLLLERWLHHAAQRLRIRGRAGEAAMLEVCGQRALAGIAASACRSHETWIAIETVARTFVEAADGIAGESIWRELGAAGMLSLVDGLIEMGLLRRRGSRVTFPRMHLLVSALGFYIAENLEDHEIIRVAVLHEQWHPSLLAAAEVCGDPSPIIAAINRQSAGVRCASAPAMAWVLGSGARPSDRPVFARAFLLALRWWAMRPQKPLPRTLTLGSARAPVPASPNPVRIGGREPLVALAQISLLHHTDLPRGWTSADLRELELDDAMVRLESLEFDARLDEQTARLALMIGAPFQSLEILAADLWACMPQVGDAQTEMDARLCREDYTLWWRTVAAPRLLLEADGKARIAGVHSSHSIRCAMQQNLRGTKIWVAALCDGMLHGMDGAADVFIDAVQCYTSVGGRWNQDGLDSIWQRLSESMRAELRLRVAARLCEAEPWLHDEDGTTWLMTTFLNGPDLVRLWEDWSTRGEMVALYFPWRSFLAAGVDADRILGWALATISDQQTYAIEPTHEMAQGWTVAQLHQSPETPQAAALAHLVDVGDIRLLARLHVFAPSDIADHARRRLAACPQHEVREALLEMCDDLSTPHEIRSRILARLHPRPGEAERWSHFAEMSPNPFDRLAHKCQVDCARAEDHGRWRAVSETLELLESLIDDPRRHLELMQQVVSEGLDAQQLAAVVDGLCSNLLTGIGVLLARTTSGLDERGPVVEHVFATPSLRKKILGGVHAPWWGLALELHGEERTLAWLRAGDVDSPNATQARLGAIEISEAMAWAAVEDGELGSSIAQRFAARRPSLNIEIAAANLSRLGARLRLDGVHELARLYVIAGGDAAARAFQAAMLESGAESEETERFWMGVARGLTELVALAAVMDELSE</sequence>
<evidence type="ECO:0000313" key="1">
    <source>
        <dbReference type="EMBL" id="PRQ05144.1"/>
    </source>
</evidence>
<dbReference type="EMBL" id="PVNL01000097">
    <property type="protein sequence ID" value="PRQ05144.1"/>
    <property type="molecule type" value="Genomic_DNA"/>
</dbReference>
<accession>A0A2S9YJ70</accession>
<gene>
    <name evidence="1" type="ORF">ENSA7_47730</name>
</gene>
<comment type="caution">
    <text evidence="1">The sequence shown here is derived from an EMBL/GenBank/DDBJ whole genome shotgun (WGS) entry which is preliminary data.</text>
</comment>
<reference evidence="1 2" key="1">
    <citation type="submission" date="2018-03" db="EMBL/GenBank/DDBJ databases">
        <title>Draft Genome Sequences of the Obligatory Marine Myxobacteria Enhygromyxa salina SWB007.</title>
        <authorList>
            <person name="Poehlein A."/>
            <person name="Moghaddam J.A."/>
            <person name="Harms H."/>
            <person name="Alanjari M."/>
            <person name="Koenig G.M."/>
            <person name="Daniel R."/>
            <person name="Schaeberle T.F."/>
        </authorList>
    </citation>
    <scope>NUCLEOTIDE SEQUENCE [LARGE SCALE GENOMIC DNA]</scope>
    <source>
        <strain evidence="1 2">SWB007</strain>
    </source>
</reference>
<protein>
    <submittedName>
        <fullName evidence="1">Uncharacterized protein</fullName>
    </submittedName>
</protein>
<proteinExistence type="predicted"/>
<name>A0A2S9YJ70_9BACT</name>
<dbReference type="RefSeq" id="WP_106091690.1">
    <property type="nucleotide sequence ID" value="NZ_PVNL01000097.1"/>
</dbReference>